<comment type="caution">
    <text evidence="3">The sequence shown here is derived from an EMBL/GenBank/DDBJ whole genome shotgun (WGS) entry which is preliminary data.</text>
</comment>
<dbReference type="InterPro" id="IPR050789">
    <property type="entry name" value="Diverse_Enzym_Activities"/>
</dbReference>
<dbReference type="InterPro" id="IPR001466">
    <property type="entry name" value="Beta-lactam-related"/>
</dbReference>
<name>A0YDL1_9GAMM</name>
<dbReference type="Proteomes" id="UP000004931">
    <property type="component" value="Unassembled WGS sequence"/>
</dbReference>
<dbReference type="eggNOG" id="COG1680">
    <property type="taxonomic scope" value="Bacteria"/>
</dbReference>
<organism evidence="3 4">
    <name type="scientific">marine gamma proteobacterium HTCC2143</name>
    <dbReference type="NCBI Taxonomy" id="247633"/>
    <lineage>
        <taxon>Bacteria</taxon>
        <taxon>Pseudomonadati</taxon>
        <taxon>Pseudomonadota</taxon>
        <taxon>Gammaproteobacteria</taxon>
        <taxon>Cellvibrionales</taxon>
        <taxon>Spongiibacteraceae</taxon>
        <taxon>BD1-7 clade</taxon>
    </lineage>
</organism>
<evidence type="ECO:0000313" key="3">
    <source>
        <dbReference type="EMBL" id="EAW30895.1"/>
    </source>
</evidence>
<evidence type="ECO:0000256" key="1">
    <source>
        <dbReference type="SAM" id="MobiDB-lite"/>
    </source>
</evidence>
<dbReference type="EMBL" id="AAVT01000005">
    <property type="protein sequence ID" value="EAW30895.1"/>
    <property type="molecule type" value="Genomic_DNA"/>
</dbReference>
<evidence type="ECO:0000259" key="2">
    <source>
        <dbReference type="Pfam" id="PF00144"/>
    </source>
</evidence>
<dbReference type="InterPro" id="IPR012338">
    <property type="entry name" value="Beta-lactam/transpept-like"/>
</dbReference>
<evidence type="ECO:0000313" key="4">
    <source>
        <dbReference type="Proteomes" id="UP000004931"/>
    </source>
</evidence>
<proteinExistence type="predicted"/>
<feature type="region of interest" description="Disordered" evidence="1">
    <location>
        <begin position="406"/>
        <end position="429"/>
    </location>
</feature>
<dbReference type="SUPFAM" id="SSF56601">
    <property type="entry name" value="beta-lactamase/transpeptidase-like"/>
    <property type="match status" value="1"/>
</dbReference>
<reference evidence="3 4" key="1">
    <citation type="journal article" date="2010" name="J. Bacteriol.">
        <title>Genome sequence of the oligotrophic marine Gammaproteobacterium HTCC2143, isolated from the Oregon Coast.</title>
        <authorList>
            <person name="Oh H.M."/>
            <person name="Kang I."/>
            <person name="Ferriera S."/>
            <person name="Giovannoni S.J."/>
            <person name="Cho J.C."/>
        </authorList>
    </citation>
    <scope>NUCLEOTIDE SEQUENCE [LARGE SCALE GENOMIC DNA]</scope>
    <source>
        <strain evidence="3 4">HTCC2143</strain>
    </source>
</reference>
<dbReference type="PANTHER" id="PTHR43283">
    <property type="entry name" value="BETA-LACTAMASE-RELATED"/>
    <property type="match status" value="1"/>
</dbReference>
<sequence length="429" mass="46672">MWETRSASDAGFNSAALDTALGYAMADGSFTQAALVIKGGKLIEERYRGVAEGEVASLTALSSGATTQDPAFWYDNYGSRDSESPVTSWSTAKSFTSVLIGIAIDKNLITSTDQPASDFITEWRSDARATVTIEQLLDMRSGLVPICFLQNTGALGECVNGSDAAAGGNIVYDQDQMSACINRPLAVDGGAYPWANGGVYTANEFLYSNCDTQVLGEILYRATGQDPGTFAEAELFEPLNIAAVWWRDNVEDGQANGNYLSYCCLDSTARDFAKFGYFMMLGGLELETGTQYASYISSVTSMSSFYDKQFWSFCAETVNEECVNRVIHTTGFDGQFIVIDFKNDLLIVRTSLYKPYLNFSDERKMRLIPGLVAESNWTGSLPSAMAIPINSSFSIREFHAQVVSALTPDDSPDDEPPPEPFSGEIGSRP</sequence>
<feature type="domain" description="Beta-lactamase-related" evidence="2">
    <location>
        <begin position="67"/>
        <end position="349"/>
    </location>
</feature>
<dbReference type="Gene3D" id="3.40.710.10">
    <property type="entry name" value="DD-peptidase/beta-lactamase superfamily"/>
    <property type="match status" value="1"/>
</dbReference>
<accession>A0YDL1</accession>
<dbReference type="PANTHER" id="PTHR43283:SF7">
    <property type="entry name" value="BETA-LACTAMASE-RELATED DOMAIN-CONTAINING PROTEIN"/>
    <property type="match status" value="1"/>
</dbReference>
<gene>
    <name evidence="3" type="ORF">GP2143_09872</name>
</gene>
<keyword evidence="4" id="KW-1185">Reference proteome</keyword>
<dbReference type="STRING" id="247633.GP2143_09872"/>
<protein>
    <recommendedName>
        <fullName evidence="2">Beta-lactamase-related domain-containing protein</fullName>
    </recommendedName>
</protein>
<dbReference type="Pfam" id="PF00144">
    <property type="entry name" value="Beta-lactamase"/>
    <property type="match status" value="1"/>
</dbReference>
<dbReference type="AlphaFoldDB" id="A0YDL1"/>